<evidence type="ECO:0000313" key="7">
    <source>
        <dbReference type="Proteomes" id="UP000078454"/>
    </source>
</evidence>
<dbReference type="PANTHER" id="PTHR43280">
    <property type="entry name" value="ARAC-FAMILY TRANSCRIPTIONAL REGULATOR"/>
    <property type="match status" value="1"/>
</dbReference>
<evidence type="ECO:0000259" key="5">
    <source>
        <dbReference type="PROSITE" id="PS01124"/>
    </source>
</evidence>
<evidence type="ECO:0000256" key="3">
    <source>
        <dbReference type="ARBA" id="ARBA00023163"/>
    </source>
</evidence>
<dbReference type="InterPro" id="IPR013096">
    <property type="entry name" value="Cupin_2"/>
</dbReference>
<dbReference type="Proteomes" id="UP000078454">
    <property type="component" value="Unassembled WGS sequence"/>
</dbReference>
<keyword evidence="3" id="KW-0804">Transcription</keyword>
<dbReference type="PRINTS" id="PR00032">
    <property type="entry name" value="HTHARAC"/>
</dbReference>
<feature type="domain" description="HTH araC/xylS-type" evidence="5">
    <location>
        <begin position="202"/>
        <end position="300"/>
    </location>
</feature>
<dbReference type="AlphaFoldDB" id="A0A198AA26"/>
<dbReference type="SUPFAM" id="SSF51182">
    <property type="entry name" value="RmlC-like cupins"/>
    <property type="match status" value="1"/>
</dbReference>
<dbReference type="PROSITE" id="PS00041">
    <property type="entry name" value="HTH_ARAC_FAMILY_1"/>
    <property type="match status" value="1"/>
</dbReference>
<dbReference type="InterPro" id="IPR020449">
    <property type="entry name" value="Tscrpt_reg_AraC-type_HTH"/>
</dbReference>
<dbReference type="STRING" id="1850517.A8708_28505"/>
<keyword evidence="2" id="KW-0238">DNA-binding</keyword>
<keyword evidence="1" id="KW-0805">Transcription regulation</keyword>
<dbReference type="OrthoDB" id="9816335at2"/>
<dbReference type="Gene3D" id="1.10.10.60">
    <property type="entry name" value="Homeodomain-like"/>
    <property type="match status" value="1"/>
</dbReference>
<dbReference type="EMBL" id="LYPB01000069">
    <property type="protein sequence ID" value="OAS17955.1"/>
    <property type="molecule type" value="Genomic_DNA"/>
</dbReference>
<dbReference type="GO" id="GO:0003700">
    <property type="term" value="F:DNA-binding transcription factor activity"/>
    <property type="evidence" value="ECO:0007669"/>
    <property type="project" value="InterPro"/>
</dbReference>
<dbReference type="InterPro" id="IPR018062">
    <property type="entry name" value="HTH_AraC-typ_CS"/>
</dbReference>
<protein>
    <recommendedName>
        <fullName evidence="5">HTH araC/xylS-type domain-containing protein</fullName>
    </recommendedName>
</protein>
<dbReference type="SMART" id="SM00342">
    <property type="entry name" value="HTH_ARAC"/>
    <property type="match status" value="1"/>
</dbReference>
<dbReference type="Gene3D" id="2.60.120.10">
    <property type="entry name" value="Jelly Rolls"/>
    <property type="match status" value="1"/>
</dbReference>
<feature type="compositionally biased region" description="Basic and acidic residues" evidence="4">
    <location>
        <begin position="295"/>
        <end position="305"/>
    </location>
</feature>
<proteinExistence type="predicted"/>
<feature type="region of interest" description="Disordered" evidence="4">
    <location>
        <begin position="294"/>
        <end position="313"/>
    </location>
</feature>
<dbReference type="InterPro" id="IPR014710">
    <property type="entry name" value="RmlC-like_jellyroll"/>
</dbReference>
<dbReference type="Pfam" id="PF07883">
    <property type="entry name" value="Cupin_2"/>
    <property type="match status" value="1"/>
</dbReference>
<evidence type="ECO:0000256" key="2">
    <source>
        <dbReference type="ARBA" id="ARBA00023125"/>
    </source>
</evidence>
<dbReference type="RefSeq" id="WP_068665042.1">
    <property type="nucleotide sequence ID" value="NZ_LYPB01000069.1"/>
</dbReference>
<organism evidence="6 7">
    <name type="scientific">Paenibacillus oryzisoli</name>
    <dbReference type="NCBI Taxonomy" id="1850517"/>
    <lineage>
        <taxon>Bacteria</taxon>
        <taxon>Bacillati</taxon>
        <taxon>Bacillota</taxon>
        <taxon>Bacilli</taxon>
        <taxon>Bacillales</taxon>
        <taxon>Paenibacillaceae</taxon>
        <taxon>Paenibacillus</taxon>
    </lineage>
</organism>
<keyword evidence="7" id="KW-1185">Reference proteome</keyword>
<dbReference type="SUPFAM" id="SSF46689">
    <property type="entry name" value="Homeodomain-like"/>
    <property type="match status" value="1"/>
</dbReference>
<name>A0A198AA26_9BACL</name>
<dbReference type="PROSITE" id="PS01124">
    <property type="entry name" value="HTH_ARAC_FAMILY_2"/>
    <property type="match status" value="1"/>
</dbReference>
<accession>A0A198AA26</accession>
<gene>
    <name evidence="6" type="ORF">A8708_28505</name>
</gene>
<dbReference type="InterPro" id="IPR009057">
    <property type="entry name" value="Homeodomain-like_sf"/>
</dbReference>
<dbReference type="GO" id="GO:0043565">
    <property type="term" value="F:sequence-specific DNA binding"/>
    <property type="evidence" value="ECO:0007669"/>
    <property type="project" value="InterPro"/>
</dbReference>
<evidence type="ECO:0000256" key="1">
    <source>
        <dbReference type="ARBA" id="ARBA00023015"/>
    </source>
</evidence>
<comment type="caution">
    <text evidence="6">The sequence shown here is derived from an EMBL/GenBank/DDBJ whole genome shotgun (WGS) entry which is preliminary data.</text>
</comment>
<sequence length="313" mass="35671">MSLLHPRHPHEISFLGVQPYQTMLSGNLTLNDAALEIIDLLLEIPAGFAQCPPHLHTWYELNYVFEGHMQTSFGGSLLDIHAGEFFLIPPGTEHAHTYEPHDPHKGVCLRWKVDRKSEDTPANTFSTYEQLHVLSNWKPGVYADEFGLGQLLMTCFEKAKGSGSSIAALLQIVQVILAITELSPERKRWIETETNSDHALLRKVEIYLNDDQSYEVDVHRLAASLHMSYGHLARKYKKLSGHTIMDRMSQIRLERSLELLRCTDQPIQEIAYITGLSSLSYYSRLFKKKYGMSPKEYRDSGKEKGAVPLPHRI</sequence>
<evidence type="ECO:0000256" key="4">
    <source>
        <dbReference type="SAM" id="MobiDB-lite"/>
    </source>
</evidence>
<evidence type="ECO:0000313" key="6">
    <source>
        <dbReference type="EMBL" id="OAS17955.1"/>
    </source>
</evidence>
<dbReference type="InterPro" id="IPR011051">
    <property type="entry name" value="RmlC_Cupin_sf"/>
</dbReference>
<reference evidence="6 7" key="1">
    <citation type="submission" date="2016-05" db="EMBL/GenBank/DDBJ databases">
        <title>Paenibacillus sp. 1ZS3-15 nov., isolated from the rhizosphere soil.</title>
        <authorList>
            <person name="Zhang X.X."/>
            <person name="Zhang J."/>
        </authorList>
    </citation>
    <scope>NUCLEOTIDE SEQUENCE [LARGE SCALE GENOMIC DNA]</scope>
    <source>
        <strain evidence="6 7">1ZS3-15</strain>
    </source>
</reference>
<dbReference type="Pfam" id="PF12833">
    <property type="entry name" value="HTH_18"/>
    <property type="match status" value="1"/>
</dbReference>
<dbReference type="InterPro" id="IPR018060">
    <property type="entry name" value="HTH_AraC"/>
</dbReference>
<dbReference type="PANTHER" id="PTHR43280:SF2">
    <property type="entry name" value="HTH-TYPE TRANSCRIPTIONAL REGULATOR EXSA"/>
    <property type="match status" value="1"/>
</dbReference>